<evidence type="ECO:0000259" key="1">
    <source>
        <dbReference type="PROSITE" id="PS50144"/>
    </source>
</evidence>
<keyword evidence="3" id="KW-1185">Reference proteome</keyword>
<gene>
    <name evidence="2" type="ORF">PFISCL1PPCAC_21371</name>
</gene>
<accession>A0AAV5WH56</accession>
<dbReference type="AlphaFoldDB" id="A0AAV5WH56"/>
<feature type="domain" description="MATH" evidence="1">
    <location>
        <begin position="1"/>
        <end position="96"/>
    </location>
</feature>
<protein>
    <recommendedName>
        <fullName evidence="1">MATH domain-containing protein</fullName>
    </recommendedName>
</protein>
<name>A0AAV5WH56_9BILA</name>
<evidence type="ECO:0000313" key="3">
    <source>
        <dbReference type="Proteomes" id="UP001432322"/>
    </source>
</evidence>
<dbReference type="InterPro" id="IPR008974">
    <property type="entry name" value="TRAF-like"/>
</dbReference>
<evidence type="ECO:0000313" key="2">
    <source>
        <dbReference type="EMBL" id="GMT30074.1"/>
    </source>
</evidence>
<organism evidence="2 3">
    <name type="scientific">Pristionchus fissidentatus</name>
    <dbReference type="NCBI Taxonomy" id="1538716"/>
    <lineage>
        <taxon>Eukaryota</taxon>
        <taxon>Metazoa</taxon>
        <taxon>Ecdysozoa</taxon>
        <taxon>Nematoda</taxon>
        <taxon>Chromadorea</taxon>
        <taxon>Rhabditida</taxon>
        <taxon>Rhabditina</taxon>
        <taxon>Diplogasteromorpha</taxon>
        <taxon>Diplogasteroidea</taxon>
        <taxon>Neodiplogasteridae</taxon>
        <taxon>Pristionchus</taxon>
    </lineage>
</organism>
<comment type="caution">
    <text evidence="2">The sequence shown here is derived from an EMBL/GenBank/DDBJ whole genome shotgun (WGS) entry which is preliminary data.</text>
</comment>
<dbReference type="InterPro" id="IPR002083">
    <property type="entry name" value="MATH/TRAF_dom"/>
</dbReference>
<dbReference type="Pfam" id="PF00917">
    <property type="entry name" value="MATH"/>
    <property type="match status" value="1"/>
</dbReference>
<sequence>MHVQTEQSARTDNVRSLGIFLWCNRDCERPGWSVDYRLDITVVSSKPDGNRVYELRNKFKIDHSIRGNFKILRWDEVNDPEKGFVKDDQMTVEGRLFV</sequence>
<dbReference type="PROSITE" id="PS50144">
    <property type="entry name" value="MATH"/>
    <property type="match status" value="1"/>
</dbReference>
<dbReference type="SUPFAM" id="SSF49599">
    <property type="entry name" value="TRAF domain-like"/>
    <property type="match status" value="1"/>
</dbReference>
<proteinExistence type="predicted"/>
<dbReference type="Gene3D" id="2.60.210.10">
    <property type="entry name" value="Apoptosis, Tumor Necrosis Factor Receptor Associated Protein 2, Chain A"/>
    <property type="match status" value="1"/>
</dbReference>
<dbReference type="Proteomes" id="UP001432322">
    <property type="component" value="Unassembled WGS sequence"/>
</dbReference>
<reference evidence="2" key="1">
    <citation type="submission" date="2023-10" db="EMBL/GenBank/DDBJ databases">
        <title>Genome assembly of Pristionchus species.</title>
        <authorList>
            <person name="Yoshida K."/>
            <person name="Sommer R.J."/>
        </authorList>
    </citation>
    <scope>NUCLEOTIDE SEQUENCE</scope>
    <source>
        <strain evidence="2">RS5133</strain>
    </source>
</reference>
<feature type="non-terminal residue" evidence="2">
    <location>
        <position position="98"/>
    </location>
</feature>
<dbReference type="EMBL" id="BTSY01000005">
    <property type="protein sequence ID" value="GMT30074.1"/>
    <property type="molecule type" value="Genomic_DNA"/>
</dbReference>